<evidence type="ECO:0000256" key="2">
    <source>
        <dbReference type="SAM" id="Phobius"/>
    </source>
</evidence>
<keyword evidence="2" id="KW-0472">Membrane</keyword>
<reference evidence="3 4" key="1">
    <citation type="submission" date="2019-07" db="EMBL/GenBank/DDBJ databases">
        <title>Whole genome shotgun sequence of Agrococcus baldri NBRC 103055.</title>
        <authorList>
            <person name="Hosoyama A."/>
            <person name="Uohara A."/>
            <person name="Ohji S."/>
            <person name="Ichikawa N."/>
        </authorList>
    </citation>
    <scope>NUCLEOTIDE SEQUENCE [LARGE SCALE GENOMIC DNA]</scope>
    <source>
        <strain evidence="3 4">NBRC 103055</strain>
    </source>
</reference>
<dbReference type="EMBL" id="BJUU01000007">
    <property type="protein sequence ID" value="GEK80066.1"/>
    <property type="molecule type" value="Genomic_DNA"/>
</dbReference>
<feature type="region of interest" description="Disordered" evidence="1">
    <location>
        <begin position="56"/>
        <end position="101"/>
    </location>
</feature>
<gene>
    <name evidence="3" type="ORF">ABA31_14170</name>
</gene>
<dbReference type="AlphaFoldDB" id="A0AA87RGK6"/>
<name>A0AA87RGK6_9MICO</name>
<organism evidence="3 4">
    <name type="scientific">Agrococcus baldri</name>
    <dbReference type="NCBI Taxonomy" id="153730"/>
    <lineage>
        <taxon>Bacteria</taxon>
        <taxon>Bacillati</taxon>
        <taxon>Actinomycetota</taxon>
        <taxon>Actinomycetes</taxon>
        <taxon>Micrococcales</taxon>
        <taxon>Microbacteriaceae</taxon>
        <taxon>Agrococcus</taxon>
    </lineage>
</organism>
<keyword evidence="2" id="KW-0812">Transmembrane</keyword>
<accession>A0AA87RGK6</accession>
<feature type="transmembrane region" description="Helical" evidence="2">
    <location>
        <begin position="20"/>
        <end position="40"/>
    </location>
</feature>
<evidence type="ECO:0000256" key="1">
    <source>
        <dbReference type="SAM" id="MobiDB-lite"/>
    </source>
</evidence>
<protein>
    <submittedName>
        <fullName evidence="3">Uncharacterized protein</fullName>
    </submittedName>
</protein>
<sequence>MHQLFTEELPYDPNQVTPGVIGFAVTALVAIVVMLLMWDFNRRVRRINDREEARERLQAEMAESQRGQAAAVEGSEDADGGRAPAAVEPLEADGDGAGPAR</sequence>
<proteinExistence type="predicted"/>
<evidence type="ECO:0000313" key="3">
    <source>
        <dbReference type="EMBL" id="GEK80066.1"/>
    </source>
</evidence>
<keyword evidence="2" id="KW-1133">Transmembrane helix</keyword>
<dbReference type="Proteomes" id="UP000321749">
    <property type="component" value="Unassembled WGS sequence"/>
</dbReference>
<keyword evidence="4" id="KW-1185">Reference proteome</keyword>
<comment type="caution">
    <text evidence="3">The sequence shown here is derived from an EMBL/GenBank/DDBJ whole genome shotgun (WGS) entry which is preliminary data.</text>
</comment>
<dbReference type="RefSeq" id="WP_146794018.1">
    <property type="nucleotide sequence ID" value="NZ_BJUU01000007.1"/>
</dbReference>
<evidence type="ECO:0000313" key="4">
    <source>
        <dbReference type="Proteomes" id="UP000321749"/>
    </source>
</evidence>